<gene>
    <name evidence="2" type="primary">LOC125519052</name>
</gene>
<keyword evidence="3" id="KW-1185">Reference proteome</keyword>
<feature type="compositionally biased region" description="Basic residues" evidence="1">
    <location>
        <begin position="56"/>
        <end position="69"/>
    </location>
</feature>
<reference evidence="2" key="3">
    <citation type="submission" date="2022-06" db="UniProtKB">
        <authorList>
            <consortium name="EnsemblPlants"/>
        </authorList>
    </citation>
    <scope>IDENTIFICATION</scope>
</reference>
<reference evidence="3" key="1">
    <citation type="journal article" date="2013" name="Nature">
        <title>Draft genome of the wheat A-genome progenitor Triticum urartu.</title>
        <authorList>
            <person name="Ling H.Q."/>
            <person name="Zhao S."/>
            <person name="Liu D."/>
            <person name="Wang J."/>
            <person name="Sun H."/>
            <person name="Zhang C."/>
            <person name="Fan H."/>
            <person name="Li D."/>
            <person name="Dong L."/>
            <person name="Tao Y."/>
            <person name="Gao C."/>
            <person name="Wu H."/>
            <person name="Li Y."/>
            <person name="Cui Y."/>
            <person name="Guo X."/>
            <person name="Zheng S."/>
            <person name="Wang B."/>
            <person name="Yu K."/>
            <person name="Liang Q."/>
            <person name="Yang W."/>
            <person name="Lou X."/>
            <person name="Chen J."/>
            <person name="Feng M."/>
            <person name="Jian J."/>
            <person name="Zhang X."/>
            <person name="Luo G."/>
            <person name="Jiang Y."/>
            <person name="Liu J."/>
            <person name="Wang Z."/>
            <person name="Sha Y."/>
            <person name="Zhang B."/>
            <person name="Wu H."/>
            <person name="Tang D."/>
            <person name="Shen Q."/>
            <person name="Xue P."/>
            <person name="Zou S."/>
            <person name="Wang X."/>
            <person name="Liu X."/>
            <person name="Wang F."/>
            <person name="Yang Y."/>
            <person name="An X."/>
            <person name="Dong Z."/>
            <person name="Zhang K."/>
            <person name="Zhang X."/>
            <person name="Luo M.C."/>
            <person name="Dvorak J."/>
            <person name="Tong Y."/>
            <person name="Wang J."/>
            <person name="Yang H."/>
            <person name="Li Z."/>
            <person name="Wang D."/>
            <person name="Zhang A."/>
            <person name="Wang J."/>
        </authorList>
    </citation>
    <scope>NUCLEOTIDE SEQUENCE</scope>
    <source>
        <strain evidence="3">cv. G1812</strain>
    </source>
</reference>
<organism evidence="2 3">
    <name type="scientific">Triticum urartu</name>
    <name type="common">Red wild einkorn</name>
    <name type="synonym">Crithodium urartu</name>
    <dbReference type="NCBI Taxonomy" id="4572"/>
    <lineage>
        <taxon>Eukaryota</taxon>
        <taxon>Viridiplantae</taxon>
        <taxon>Streptophyta</taxon>
        <taxon>Embryophyta</taxon>
        <taxon>Tracheophyta</taxon>
        <taxon>Spermatophyta</taxon>
        <taxon>Magnoliopsida</taxon>
        <taxon>Liliopsida</taxon>
        <taxon>Poales</taxon>
        <taxon>Poaceae</taxon>
        <taxon>BOP clade</taxon>
        <taxon>Pooideae</taxon>
        <taxon>Triticodae</taxon>
        <taxon>Triticeae</taxon>
        <taxon>Triticinae</taxon>
        <taxon>Triticum</taxon>
    </lineage>
</organism>
<proteinExistence type="predicted"/>
<accession>A0A8R7V8G3</accession>
<feature type="compositionally biased region" description="Polar residues" evidence="1">
    <location>
        <begin position="90"/>
        <end position="104"/>
    </location>
</feature>
<feature type="region of interest" description="Disordered" evidence="1">
    <location>
        <begin position="1"/>
        <end position="104"/>
    </location>
</feature>
<sequence length="104" mass="11140">TLKRRKGRREEDSTAAASRAPLISGRLHPYSGAPSPSPIDHVGAEGDGAGPGQVRRQGRPGQAHRRQARSVRPSVHPSPDPPPPIVSCYSMPSSEWSSLYTILP</sequence>
<evidence type="ECO:0000313" key="3">
    <source>
        <dbReference type="Proteomes" id="UP000015106"/>
    </source>
</evidence>
<dbReference type="AlphaFoldDB" id="A0A8R7V8G3"/>
<evidence type="ECO:0000256" key="1">
    <source>
        <dbReference type="SAM" id="MobiDB-lite"/>
    </source>
</evidence>
<dbReference type="Proteomes" id="UP000015106">
    <property type="component" value="Chromosome 7"/>
</dbReference>
<protein>
    <submittedName>
        <fullName evidence="2">Uncharacterized protein</fullName>
    </submittedName>
</protein>
<name>A0A8R7V8G3_TRIUA</name>
<feature type="compositionally biased region" description="Pro residues" evidence="1">
    <location>
        <begin position="76"/>
        <end position="85"/>
    </location>
</feature>
<dbReference type="Gramene" id="TuG1812G0700004021.01.T02">
    <property type="protein sequence ID" value="TuG1812G0700004021.01.T02"/>
    <property type="gene ID" value="TuG1812G0700004021.01"/>
</dbReference>
<dbReference type="EnsemblPlants" id="TuG1812G0700004021.01.T02">
    <property type="protein sequence ID" value="TuG1812G0700004021.01.T02"/>
    <property type="gene ID" value="TuG1812G0700004021.01"/>
</dbReference>
<reference evidence="2" key="2">
    <citation type="submission" date="2018-03" db="EMBL/GenBank/DDBJ databases">
        <title>The Triticum urartu genome reveals the dynamic nature of wheat genome evolution.</title>
        <authorList>
            <person name="Ling H."/>
            <person name="Ma B."/>
            <person name="Shi X."/>
            <person name="Liu H."/>
            <person name="Dong L."/>
            <person name="Sun H."/>
            <person name="Cao Y."/>
            <person name="Gao Q."/>
            <person name="Zheng S."/>
            <person name="Li Y."/>
            <person name="Yu Y."/>
            <person name="Du H."/>
            <person name="Qi M."/>
            <person name="Li Y."/>
            <person name="Yu H."/>
            <person name="Cui Y."/>
            <person name="Wang N."/>
            <person name="Chen C."/>
            <person name="Wu H."/>
            <person name="Zhao Y."/>
            <person name="Zhang J."/>
            <person name="Li Y."/>
            <person name="Zhou W."/>
            <person name="Zhang B."/>
            <person name="Hu W."/>
            <person name="Eijk M."/>
            <person name="Tang J."/>
            <person name="Witsenboer H."/>
            <person name="Zhao S."/>
            <person name="Li Z."/>
            <person name="Zhang A."/>
            <person name="Wang D."/>
            <person name="Liang C."/>
        </authorList>
    </citation>
    <scope>NUCLEOTIDE SEQUENCE [LARGE SCALE GENOMIC DNA]</scope>
    <source>
        <strain evidence="2">cv. G1812</strain>
    </source>
</reference>
<evidence type="ECO:0000313" key="2">
    <source>
        <dbReference type="EnsemblPlants" id="TuG1812G0700004021.01.T02"/>
    </source>
</evidence>